<dbReference type="Proteomes" id="UP000179807">
    <property type="component" value="Unassembled WGS sequence"/>
</dbReference>
<comment type="caution">
    <text evidence="2">The sequence shown here is derived from an EMBL/GenBank/DDBJ whole genome shotgun (WGS) entry which is preliminary data.</text>
</comment>
<organism evidence="2 3">
    <name type="scientific">Tritrichomonas foetus</name>
    <dbReference type="NCBI Taxonomy" id="1144522"/>
    <lineage>
        <taxon>Eukaryota</taxon>
        <taxon>Metamonada</taxon>
        <taxon>Parabasalia</taxon>
        <taxon>Tritrichomonadida</taxon>
        <taxon>Tritrichomonadidae</taxon>
        <taxon>Tritrichomonas</taxon>
    </lineage>
</organism>
<keyword evidence="1" id="KW-0812">Transmembrane</keyword>
<dbReference type="GeneID" id="94839688"/>
<keyword evidence="1" id="KW-0472">Membrane</keyword>
<dbReference type="RefSeq" id="XP_068358883.1">
    <property type="nucleotide sequence ID" value="XM_068504984.1"/>
</dbReference>
<evidence type="ECO:0000313" key="2">
    <source>
        <dbReference type="EMBL" id="OHT05747.1"/>
    </source>
</evidence>
<name>A0A1J4K3I9_9EUKA</name>
<sequence length="463" mass="55183">MYGVDTCVEIQKNFRVGSNSKIYTFMGFKSIIHMKKGIDVISQSLVAKSEIYIFKDSPKNIILFKWKLLLLSSFYFIKNKSRQVLRQVFIEIHGINTKKNQYFIRNPNYYYFMIYEDTFPSCITKYFNDMESIFPCAVDVQRNVIIEKCNLRITFVGFNRLELAISGMEIFKNFLTFREVKLFNKKANLHYINISENLVSPAILTQLFYFIKTFLPVRDIQRNVLYKSERISTLFGFDDLFITFVSFHKIEEFLSDQGYGDNDCDYKMNIFENQIFETSSDFEKAIEGIKYSSIQRNVTTFLENSQKFRNYQMLSTLINFDSNNEKNNALTKLNLRLFNNHAFTPKEDLYYCYFYEHKFSDIHPDHIEFVLEEFQGIKDFQRNVRSIENPYSATFIGFDDQQDAIDGLKDIKMTLKLAKFKKSESLEKRVNSRLPEFQKSKSIIWFRRFIILLLLSKLYFLYR</sequence>
<keyword evidence="1" id="KW-1133">Transmembrane helix</keyword>
<protein>
    <submittedName>
        <fullName evidence="2">Uncharacterized protein</fullName>
    </submittedName>
</protein>
<reference evidence="2" key="1">
    <citation type="submission" date="2016-10" db="EMBL/GenBank/DDBJ databases">
        <authorList>
            <person name="Benchimol M."/>
            <person name="Almeida L.G."/>
            <person name="Vasconcelos A.T."/>
            <person name="Perreira-Neves A."/>
            <person name="Rosa I.A."/>
            <person name="Tasca T."/>
            <person name="Bogo M.R."/>
            <person name="de Souza W."/>
        </authorList>
    </citation>
    <scope>NUCLEOTIDE SEQUENCE [LARGE SCALE GENOMIC DNA]</scope>
    <source>
        <strain evidence="2">K</strain>
    </source>
</reference>
<proteinExistence type="predicted"/>
<evidence type="ECO:0000313" key="3">
    <source>
        <dbReference type="Proteomes" id="UP000179807"/>
    </source>
</evidence>
<dbReference type="VEuPathDB" id="TrichDB:TRFO_26505"/>
<feature type="transmembrane region" description="Helical" evidence="1">
    <location>
        <begin position="444"/>
        <end position="462"/>
    </location>
</feature>
<keyword evidence="3" id="KW-1185">Reference proteome</keyword>
<dbReference type="EMBL" id="MLAK01000748">
    <property type="protein sequence ID" value="OHT05747.1"/>
    <property type="molecule type" value="Genomic_DNA"/>
</dbReference>
<dbReference type="AlphaFoldDB" id="A0A1J4K3I9"/>
<evidence type="ECO:0000256" key="1">
    <source>
        <dbReference type="SAM" id="Phobius"/>
    </source>
</evidence>
<accession>A0A1J4K3I9</accession>
<gene>
    <name evidence="2" type="ORF">TRFO_26505</name>
</gene>